<dbReference type="EMBL" id="SJOL01000031">
    <property type="protein sequence ID" value="TGZ76025.1"/>
    <property type="molecule type" value="Genomic_DNA"/>
</dbReference>
<protein>
    <recommendedName>
        <fullName evidence="1">CIP2A N-terminal domain-containing protein</fullName>
    </recommendedName>
</protein>
<evidence type="ECO:0000313" key="2">
    <source>
        <dbReference type="EMBL" id="TGZ76025.1"/>
    </source>
</evidence>
<name>A0A4S2MH67_OPIFE</name>
<evidence type="ECO:0000313" key="3">
    <source>
        <dbReference type="Proteomes" id="UP000308267"/>
    </source>
</evidence>
<dbReference type="Pfam" id="PF21044">
    <property type="entry name" value="CIP2A_N"/>
    <property type="match status" value="1"/>
</dbReference>
<reference evidence="2 3" key="1">
    <citation type="journal article" date="2019" name="BMC Genomics">
        <title>New insights from Opisthorchis felineus genome: update on genomics of the epidemiologically important liver flukes.</title>
        <authorList>
            <person name="Ershov N.I."/>
            <person name="Mordvinov V.A."/>
            <person name="Prokhortchouk E.B."/>
            <person name="Pakharukova M.Y."/>
            <person name="Gunbin K.V."/>
            <person name="Ustyantsev K."/>
            <person name="Genaev M.A."/>
            <person name="Blinov A.G."/>
            <person name="Mazur A."/>
            <person name="Boulygina E."/>
            <person name="Tsygankova S."/>
            <person name="Khrameeva E."/>
            <person name="Chekanov N."/>
            <person name="Fan G."/>
            <person name="Xiao A."/>
            <person name="Zhang H."/>
            <person name="Xu X."/>
            <person name="Yang H."/>
            <person name="Solovyev V."/>
            <person name="Lee S.M."/>
            <person name="Liu X."/>
            <person name="Afonnikov D.A."/>
            <person name="Skryabin K.G."/>
        </authorList>
    </citation>
    <scope>NUCLEOTIDE SEQUENCE [LARGE SCALE GENOMIC DNA]</scope>
    <source>
        <strain evidence="2">AK-0245</strain>
        <tissue evidence="2">Whole organism</tissue>
    </source>
</reference>
<dbReference type="OrthoDB" id="73401at2759"/>
<dbReference type="AlphaFoldDB" id="A0A4S2MH67"/>
<sequence length="514" mass="57607">MALSKVFRSWESACEDDNYLPFLEAIKLFLQNGTVKDNISGAADSKALNSLLCAAFSDSHPINVRRCILDFIHFLGSHLMMRIRLLTSFSILNPLIFGLSSKSFTGSDQVKLLKTIQLYTTDLHHLRAPIESETFSYALKFVLRIIRQSKPDESLEPILGILANLSHFCSLITQCFTRKDDFEVLRKCLLHIMSSDSVSQSSLVFSMTVRFYLWRTADKFFEGLNVHKSLQILFNLLLNGEISLPGLCAGDLLADMCREPKIVSQLSSLQEFKNYMKEIIVQLKAKDTSLVLKLLHLLRCLLDNGADCKAEQYIRDLFFEQQLTEDDPPLEPLDTLFQLAIGPDDLVATAALDLLIRLITSQEQHTMADKEDKPACKVPCEWLLESAISGLQSNTIADSVNFRILLESANNQQSLICSRLLRRVLLIRLVDRLVQCIQNTRTADVLSTSDNGTLDNVSALVELLFRTVLGQFDGNLLIGILAGNKKPDVTSNIPEPTNAKADVESCLRGFSTRV</sequence>
<dbReference type="Proteomes" id="UP000308267">
    <property type="component" value="Unassembled WGS sequence"/>
</dbReference>
<gene>
    <name evidence="2" type="ORF">CRM22_000053</name>
</gene>
<accession>A0A4S2MH67</accession>
<dbReference type="InterPro" id="IPR048701">
    <property type="entry name" value="CIP2A_N"/>
</dbReference>
<organism evidence="2 3">
    <name type="scientific">Opisthorchis felineus</name>
    <dbReference type="NCBI Taxonomy" id="147828"/>
    <lineage>
        <taxon>Eukaryota</taxon>
        <taxon>Metazoa</taxon>
        <taxon>Spiralia</taxon>
        <taxon>Lophotrochozoa</taxon>
        <taxon>Platyhelminthes</taxon>
        <taxon>Trematoda</taxon>
        <taxon>Digenea</taxon>
        <taxon>Opisthorchiida</taxon>
        <taxon>Opisthorchiata</taxon>
        <taxon>Opisthorchiidae</taxon>
        <taxon>Opisthorchis</taxon>
    </lineage>
</organism>
<proteinExistence type="predicted"/>
<feature type="domain" description="CIP2A N-terminal" evidence="1">
    <location>
        <begin position="92"/>
        <end position="301"/>
    </location>
</feature>
<comment type="caution">
    <text evidence="2">The sequence shown here is derived from an EMBL/GenBank/DDBJ whole genome shotgun (WGS) entry which is preliminary data.</text>
</comment>
<evidence type="ECO:0000259" key="1">
    <source>
        <dbReference type="Pfam" id="PF21044"/>
    </source>
</evidence>
<keyword evidence="3" id="KW-1185">Reference proteome</keyword>